<dbReference type="RefSeq" id="WP_155345059.1">
    <property type="nucleotide sequence ID" value="NZ_BAAAHM010000008.1"/>
</dbReference>
<feature type="domain" description="ABC transporter" evidence="9">
    <location>
        <begin position="11"/>
        <end position="256"/>
    </location>
</feature>
<dbReference type="GO" id="GO:0016887">
    <property type="term" value="F:ATP hydrolysis activity"/>
    <property type="evidence" value="ECO:0007669"/>
    <property type="project" value="InterPro"/>
</dbReference>
<evidence type="ECO:0000256" key="5">
    <source>
        <dbReference type="ARBA" id="ARBA00022741"/>
    </source>
</evidence>
<dbReference type="PROSITE" id="PS00211">
    <property type="entry name" value="ABC_TRANSPORTER_1"/>
    <property type="match status" value="1"/>
</dbReference>
<protein>
    <submittedName>
        <fullName evidence="10">Ribose ABC transporter ATP-binding protein</fullName>
    </submittedName>
</protein>
<keyword evidence="8" id="KW-0472">Membrane</keyword>
<reference evidence="10 11" key="1">
    <citation type="submission" date="2019-10" db="EMBL/GenBank/DDBJ databases">
        <title>Whole genome shotgun sequence of Acrocarpospora pleiomorpha NBRC 16267.</title>
        <authorList>
            <person name="Ichikawa N."/>
            <person name="Kimura A."/>
            <person name="Kitahashi Y."/>
            <person name="Komaki H."/>
            <person name="Oguchi A."/>
        </authorList>
    </citation>
    <scope>NUCLEOTIDE SEQUENCE [LARGE SCALE GENOMIC DNA]</scope>
    <source>
        <strain evidence="10 11">NBRC 16267</strain>
    </source>
</reference>
<dbReference type="AlphaFoldDB" id="A0A5M3XIF8"/>
<evidence type="ECO:0000256" key="1">
    <source>
        <dbReference type="ARBA" id="ARBA00022448"/>
    </source>
</evidence>
<evidence type="ECO:0000256" key="4">
    <source>
        <dbReference type="ARBA" id="ARBA00022737"/>
    </source>
</evidence>
<keyword evidence="6 10" id="KW-0067">ATP-binding</keyword>
<evidence type="ECO:0000256" key="8">
    <source>
        <dbReference type="ARBA" id="ARBA00023136"/>
    </source>
</evidence>
<dbReference type="Pfam" id="PF00005">
    <property type="entry name" value="ABC_tran"/>
    <property type="match status" value="2"/>
</dbReference>
<accession>A0A5M3XIF8</accession>
<keyword evidence="7" id="KW-1278">Translocase</keyword>
<dbReference type="CDD" id="cd03216">
    <property type="entry name" value="ABC_Carb_Monos_I"/>
    <property type="match status" value="1"/>
</dbReference>
<evidence type="ECO:0000313" key="10">
    <source>
        <dbReference type="EMBL" id="GES19999.1"/>
    </source>
</evidence>
<dbReference type="PANTHER" id="PTHR43790:SF3">
    <property type="entry name" value="D-ALLOSE IMPORT ATP-BINDING PROTEIN ALSA-RELATED"/>
    <property type="match status" value="1"/>
</dbReference>
<feature type="domain" description="ABC transporter" evidence="9">
    <location>
        <begin position="261"/>
        <end position="509"/>
    </location>
</feature>
<keyword evidence="11" id="KW-1185">Reference proteome</keyword>
<evidence type="ECO:0000256" key="7">
    <source>
        <dbReference type="ARBA" id="ARBA00022967"/>
    </source>
</evidence>
<dbReference type="Proteomes" id="UP000377595">
    <property type="component" value="Unassembled WGS sequence"/>
</dbReference>
<evidence type="ECO:0000256" key="6">
    <source>
        <dbReference type="ARBA" id="ARBA00022840"/>
    </source>
</evidence>
<dbReference type="InterPro" id="IPR003439">
    <property type="entry name" value="ABC_transporter-like_ATP-bd"/>
</dbReference>
<dbReference type="GO" id="GO:0005524">
    <property type="term" value="F:ATP binding"/>
    <property type="evidence" value="ECO:0007669"/>
    <property type="project" value="UniProtKB-KW"/>
</dbReference>
<dbReference type="InterPro" id="IPR003593">
    <property type="entry name" value="AAA+_ATPase"/>
</dbReference>
<dbReference type="CDD" id="cd03215">
    <property type="entry name" value="ABC_Carb_Monos_II"/>
    <property type="match status" value="1"/>
</dbReference>
<proteinExistence type="predicted"/>
<dbReference type="PROSITE" id="PS50893">
    <property type="entry name" value="ABC_TRANSPORTER_2"/>
    <property type="match status" value="2"/>
</dbReference>
<gene>
    <name evidence="10" type="ORF">Aple_028950</name>
</gene>
<dbReference type="OrthoDB" id="39350at2"/>
<keyword evidence="3" id="KW-0762">Sugar transport</keyword>
<dbReference type="InterPro" id="IPR050107">
    <property type="entry name" value="ABC_carbohydrate_import_ATPase"/>
</dbReference>
<keyword evidence="1" id="KW-0813">Transport</keyword>
<keyword evidence="2" id="KW-1003">Cell membrane</keyword>
<dbReference type="Gene3D" id="3.40.50.300">
    <property type="entry name" value="P-loop containing nucleotide triphosphate hydrolases"/>
    <property type="match status" value="2"/>
</dbReference>
<evidence type="ECO:0000256" key="3">
    <source>
        <dbReference type="ARBA" id="ARBA00022597"/>
    </source>
</evidence>
<dbReference type="InterPro" id="IPR017871">
    <property type="entry name" value="ABC_transporter-like_CS"/>
</dbReference>
<comment type="caution">
    <text evidence="10">The sequence shown here is derived from an EMBL/GenBank/DDBJ whole genome shotgun (WGS) entry which is preliminary data.</text>
</comment>
<dbReference type="SMART" id="SM00382">
    <property type="entry name" value="AAA"/>
    <property type="match status" value="2"/>
</dbReference>
<organism evidence="10 11">
    <name type="scientific">Acrocarpospora pleiomorpha</name>
    <dbReference type="NCBI Taxonomy" id="90975"/>
    <lineage>
        <taxon>Bacteria</taxon>
        <taxon>Bacillati</taxon>
        <taxon>Actinomycetota</taxon>
        <taxon>Actinomycetes</taxon>
        <taxon>Streptosporangiales</taxon>
        <taxon>Streptosporangiaceae</taxon>
        <taxon>Acrocarpospora</taxon>
    </lineage>
</organism>
<dbReference type="SUPFAM" id="SSF52540">
    <property type="entry name" value="P-loop containing nucleoside triphosphate hydrolases"/>
    <property type="match status" value="2"/>
</dbReference>
<dbReference type="InterPro" id="IPR027417">
    <property type="entry name" value="P-loop_NTPase"/>
</dbReference>
<evidence type="ECO:0000313" key="11">
    <source>
        <dbReference type="Proteomes" id="UP000377595"/>
    </source>
</evidence>
<keyword evidence="5" id="KW-0547">Nucleotide-binding</keyword>
<evidence type="ECO:0000256" key="2">
    <source>
        <dbReference type="ARBA" id="ARBA00022475"/>
    </source>
</evidence>
<dbReference type="PANTHER" id="PTHR43790">
    <property type="entry name" value="CARBOHYDRATE TRANSPORT ATP-BINDING PROTEIN MG119-RELATED"/>
    <property type="match status" value="1"/>
</dbReference>
<keyword evidence="4" id="KW-0677">Repeat</keyword>
<dbReference type="EMBL" id="BLAF01000014">
    <property type="protein sequence ID" value="GES19999.1"/>
    <property type="molecule type" value="Genomic_DNA"/>
</dbReference>
<sequence length="509" mass="55450">MTADALPPPVLEARGVTMAFPGVKALTEVSLTVGAGDVIGLVGENGAGKSTLLSILSGSLRPDAGEIVARGHTLHLHDYAQANEAGIFRAHQDQGLIDNLTVAANLYLGHERRFSRGGLLQHRKLLAAARRQIRADTMLAGRVSETDQVGELPLDVRQLVEIARAFAVAELLEVSRPVVLLDETTASLNQDEVTELFAHVRARRDRASFVFVSHRLDEILDLCDRVYVLKDGVVVAEREVSQTSEAELHRLMVGREREENHYLEDRRRTEFGPVRLKVGNLSSGAEFHDVSLEVREGEILAVGGITGCGKSHLARAIAGDVRASGIVEVDGQRLPNHRPAARRGRLAFGPLDRHAEGVSLLQSIRWNMTWSSLRDHSRGPFLSPRREKRAVAAGMARYRVAAPSMDTRVGALSGGNQQKVMLARLAGSGARVLVLDNPTRGVDVGARQEIYGHLRDLADAGFSILLVSDDLRELIGMGDRVAVMRDGRVVREWAESTGLTEEQIIVGMV</sequence>
<evidence type="ECO:0000259" key="9">
    <source>
        <dbReference type="PROSITE" id="PS50893"/>
    </source>
</evidence>
<name>A0A5M3XIF8_9ACTN</name>